<reference evidence="15 16" key="1">
    <citation type="submission" date="2024-09" db="EMBL/GenBank/DDBJ databases">
        <title>Genome sequencing and assembly of Phytophthora oleae, isolate VK10A, causative agent of rot of olive drupes.</title>
        <authorList>
            <person name="Conti Taguali S."/>
            <person name="Riolo M."/>
            <person name="La Spada F."/>
            <person name="Cacciola S.O."/>
            <person name="Dionisio G."/>
        </authorList>
    </citation>
    <scope>NUCLEOTIDE SEQUENCE [LARGE SCALE GENOMIC DNA]</scope>
    <source>
        <strain evidence="15 16">VK10A</strain>
    </source>
</reference>
<dbReference type="Gene3D" id="3.40.50.10880">
    <property type="entry name" value="Uncharacterised protein PF01937, DUF89, domain 3"/>
    <property type="match status" value="1"/>
</dbReference>
<evidence type="ECO:0000256" key="9">
    <source>
        <dbReference type="ARBA" id="ARBA00022801"/>
    </source>
</evidence>
<evidence type="ECO:0000256" key="8">
    <source>
        <dbReference type="ARBA" id="ARBA00022723"/>
    </source>
</evidence>
<keyword evidence="10 13" id="KW-0464">Manganese</keyword>
<dbReference type="InterPro" id="IPR036075">
    <property type="entry name" value="ARMT-1-like_metal-bd_sf"/>
</dbReference>
<dbReference type="PANTHER" id="PTHR12260:SF6">
    <property type="entry name" value="DAMAGE-CONTROL PHOSPHATASE ARMT1"/>
    <property type="match status" value="1"/>
</dbReference>
<dbReference type="InterPro" id="IPR002791">
    <property type="entry name" value="ARMT1-like_metal-bd"/>
</dbReference>
<evidence type="ECO:0000256" key="7">
    <source>
        <dbReference type="ARBA" id="ARBA00022691"/>
    </source>
</evidence>
<comment type="caution">
    <text evidence="15">The sequence shown here is derived from an EMBL/GenBank/DDBJ whole genome shotgun (WGS) entry which is preliminary data.</text>
</comment>
<organism evidence="15 16">
    <name type="scientific">Phytophthora oleae</name>
    <dbReference type="NCBI Taxonomy" id="2107226"/>
    <lineage>
        <taxon>Eukaryota</taxon>
        <taxon>Sar</taxon>
        <taxon>Stramenopiles</taxon>
        <taxon>Oomycota</taxon>
        <taxon>Peronosporomycetes</taxon>
        <taxon>Peronosporales</taxon>
        <taxon>Peronosporaceae</taxon>
        <taxon>Phytophthora</taxon>
    </lineage>
</organism>
<comment type="cofactor">
    <cofactor evidence="13">
        <name>Mn(2+)</name>
        <dbReference type="ChEBI" id="CHEBI:29035"/>
    </cofactor>
    <cofactor evidence="13">
        <name>Ni(2+)</name>
        <dbReference type="ChEBI" id="CHEBI:49786"/>
    </cofactor>
</comment>
<dbReference type="EC" id="3.1.3.-" evidence="13"/>
<gene>
    <name evidence="15" type="primary">HRT2</name>
    <name evidence="15" type="ORF">V7S43_010921</name>
</gene>
<dbReference type="Pfam" id="PF01937">
    <property type="entry name" value="ARMT1-like_dom"/>
    <property type="match status" value="1"/>
</dbReference>
<keyword evidence="5" id="KW-0489">Methyltransferase</keyword>
<evidence type="ECO:0000313" key="16">
    <source>
        <dbReference type="Proteomes" id="UP001632037"/>
    </source>
</evidence>
<proteinExistence type="inferred from homology"/>
<comment type="similarity">
    <text evidence="3 13">Belongs to the damage-control phosphatase family. Sugar phosphate phosphatase III subfamily.</text>
</comment>
<dbReference type="PANTHER" id="PTHR12260">
    <property type="entry name" value="DAMAGE-CONTROL PHOSPHATASE ARMT1"/>
    <property type="match status" value="1"/>
</dbReference>
<evidence type="ECO:0000256" key="2">
    <source>
        <dbReference type="ARBA" id="ARBA00001326"/>
    </source>
</evidence>
<feature type="domain" description="Damage-control phosphatase ARMT1-like metal-binding" evidence="14">
    <location>
        <begin position="32"/>
        <end position="394"/>
    </location>
</feature>
<evidence type="ECO:0000256" key="12">
    <source>
        <dbReference type="ARBA" id="ARBA00048809"/>
    </source>
</evidence>
<dbReference type="FunFam" id="3.40.50.10880:FF:000002">
    <property type="entry name" value="Acidic residue methyltransferase 1"/>
    <property type="match status" value="1"/>
</dbReference>
<dbReference type="SUPFAM" id="SSF111321">
    <property type="entry name" value="AF1104-like"/>
    <property type="match status" value="1"/>
</dbReference>
<evidence type="ECO:0000256" key="1">
    <source>
        <dbReference type="ARBA" id="ARBA00000807"/>
    </source>
</evidence>
<evidence type="ECO:0000256" key="13">
    <source>
        <dbReference type="RuleBase" id="RU367030"/>
    </source>
</evidence>
<keyword evidence="8 13" id="KW-0479">Metal-binding</keyword>
<dbReference type="Proteomes" id="UP001632037">
    <property type="component" value="Unassembled WGS sequence"/>
</dbReference>
<name>A0ABD3FCK8_9STRA</name>
<evidence type="ECO:0000256" key="11">
    <source>
        <dbReference type="ARBA" id="ARBA00045980"/>
    </source>
</evidence>
<dbReference type="GO" id="GO:0016787">
    <property type="term" value="F:hydrolase activity"/>
    <property type="evidence" value="ECO:0007669"/>
    <property type="project" value="UniProtKB-KW"/>
</dbReference>
<keyword evidence="7" id="KW-0949">S-adenosyl-L-methionine</keyword>
<evidence type="ECO:0000259" key="14">
    <source>
        <dbReference type="Pfam" id="PF01937"/>
    </source>
</evidence>
<evidence type="ECO:0000256" key="3">
    <source>
        <dbReference type="ARBA" id="ARBA00009519"/>
    </source>
</evidence>
<evidence type="ECO:0000313" key="15">
    <source>
        <dbReference type="EMBL" id="KAL3664036.1"/>
    </source>
</evidence>
<keyword evidence="9 13" id="KW-0378">Hydrolase</keyword>
<evidence type="ECO:0000256" key="10">
    <source>
        <dbReference type="ARBA" id="ARBA00023211"/>
    </source>
</evidence>
<dbReference type="EMBL" id="JBIMZQ010000025">
    <property type="protein sequence ID" value="KAL3664036.1"/>
    <property type="molecule type" value="Genomic_DNA"/>
</dbReference>
<accession>A0ABD3FCK8</accession>
<dbReference type="GO" id="GO:0032259">
    <property type="term" value="P:methylation"/>
    <property type="evidence" value="ECO:0007669"/>
    <property type="project" value="UniProtKB-KW"/>
</dbReference>
<evidence type="ECO:0000256" key="4">
    <source>
        <dbReference type="ARBA" id="ARBA00022596"/>
    </source>
</evidence>
<comment type="catalytic activity">
    <reaction evidence="1">
        <text>L-glutamyl-[protein] + S-adenosyl-L-methionine = [protein]-L-glutamate 5-O-methyl ester + S-adenosyl-L-homocysteine</text>
        <dbReference type="Rhea" id="RHEA:24452"/>
        <dbReference type="Rhea" id="RHEA-COMP:10208"/>
        <dbReference type="Rhea" id="RHEA-COMP:10311"/>
        <dbReference type="ChEBI" id="CHEBI:29973"/>
        <dbReference type="ChEBI" id="CHEBI:57856"/>
        <dbReference type="ChEBI" id="CHEBI:59789"/>
        <dbReference type="ChEBI" id="CHEBI:82795"/>
    </reaction>
</comment>
<keyword evidence="6" id="KW-0808">Transferase</keyword>
<dbReference type="GO" id="GO:0008168">
    <property type="term" value="F:methyltransferase activity"/>
    <property type="evidence" value="ECO:0007669"/>
    <property type="project" value="UniProtKB-KW"/>
</dbReference>
<comment type="catalytic activity">
    <reaction evidence="12 13">
        <text>beta-D-fructose 6-phosphate = dihydroxyacetone + D-glyceraldehyde 3-phosphate</text>
        <dbReference type="Rhea" id="RHEA:28002"/>
        <dbReference type="ChEBI" id="CHEBI:16016"/>
        <dbReference type="ChEBI" id="CHEBI:57634"/>
        <dbReference type="ChEBI" id="CHEBI:59776"/>
    </reaction>
</comment>
<protein>
    <recommendedName>
        <fullName evidence="13">Sugar phosphate phosphatase</fullName>
        <ecNumber evidence="13">3.1.3.-</ecNumber>
    </recommendedName>
</protein>
<comment type="function">
    <text evidence="11">Metal-dependent phosphatase that shows phosphatase activity against several substrates, including fructose-1-phosphate and fructose-6-phosphate. Its preference for fructose-1-phosphate, a strong glycating agent that causes DNA damage rather than a canonical yeast metabolite, suggests a damage-control function in hexose phosphate metabolism. Has also been shown to have O-methyltransferase activity that methylates glutamate residues of target proteins to form gamma-glutamyl methyl ester residues. Possibly methylates PCNA, suggesting it is involved in the DNA damage response.</text>
</comment>
<dbReference type="InterPro" id="IPR039763">
    <property type="entry name" value="ARMT1"/>
</dbReference>
<comment type="domain">
    <text evidence="13">Subfamily III proteins have a conserved RTxK motif about 40-50 residues from the C-terminus; the threonine may be replaced by serine or cysteine.</text>
</comment>
<sequence length="425" mass="48808">MASPEFIARVERLPLVWSNEPGSFARLGFTHRYPALMRDCVELNGDRFSPKQSQKLLQLAQELELDADIPLPSTLNVMWGATTSEWEKLLSGKGYRWHNAPWFLAGMYMFHLILLITDYYETGVDPFHASKVSELAQETPWKLLQTDMELSKQKDSGSNNRRGQLQQFMKLSMWGNKADGCYKEVKDTLSGDDASLVSDDELLLVDHSDKIVSYLEKKAREVGGTENVSVEYINDNSGTELLLDLALADHLLTHGWCGKVTMNVKMEPMYVSDAIGADVHEHIFEMQRDTRTPEIQDLGRRLARYVQEKKLMVRPDIFWNRCTFYWQMPVEMQKRLANEAMLMIIKGDLNYRRLLGDRLWSPSTPIEEVVPYFPTAFVSFRTMKSTLVAGIPTAIVEKLDNEDPKWRFNGKRAIIQSVLTPDRKS</sequence>
<comment type="catalytic activity">
    <reaction evidence="2 13">
        <text>beta-D-fructose 1-phosphate + H2O = D-fructose + phosphate</text>
        <dbReference type="Rhea" id="RHEA:35603"/>
        <dbReference type="ChEBI" id="CHEBI:15377"/>
        <dbReference type="ChEBI" id="CHEBI:37721"/>
        <dbReference type="ChEBI" id="CHEBI:43474"/>
        <dbReference type="ChEBI" id="CHEBI:138881"/>
    </reaction>
</comment>
<evidence type="ECO:0000256" key="6">
    <source>
        <dbReference type="ARBA" id="ARBA00022679"/>
    </source>
</evidence>
<dbReference type="AlphaFoldDB" id="A0ABD3FCK8"/>
<dbReference type="GO" id="GO:0046872">
    <property type="term" value="F:metal ion binding"/>
    <property type="evidence" value="ECO:0007669"/>
    <property type="project" value="UniProtKB-UniRule"/>
</dbReference>
<keyword evidence="16" id="KW-1185">Reference proteome</keyword>
<keyword evidence="4" id="KW-0533">Nickel</keyword>
<evidence type="ECO:0000256" key="5">
    <source>
        <dbReference type="ARBA" id="ARBA00022603"/>
    </source>
</evidence>